<dbReference type="EMBL" id="CP006996">
    <property type="protein sequence ID" value="AHD23896.1"/>
    <property type="molecule type" value="Genomic_DNA"/>
</dbReference>
<dbReference type="AlphaFoldDB" id="V9XKA7"/>
<gene>
    <name evidence="2" type="ORF">Y013_20985</name>
</gene>
<dbReference type="Proteomes" id="UP000018781">
    <property type="component" value="Chromosome"/>
</dbReference>
<sequence>MFDPTRRRAVDPTAVFDPTRRHAVDPTASMSAR</sequence>
<feature type="compositionally biased region" description="Basic and acidic residues" evidence="1">
    <location>
        <begin position="1"/>
        <end position="10"/>
    </location>
</feature>
<reference evidence="2 3" key="1">
    <citation type="journal article" date="2014" name="Genome Announc.">
        <title>Complete Genome of Rhodococcus pyridinivorans SB3094, a Methyl-Ethyl-Ketone-Degrading Bacterium Used for Bioaugmentation.</title>
        <authorList>
            <person name="Dueholm M.S."/>
            <person name="Albertsen M."/>
            <person name="D'Imperio S."/>
            <person name="Tale V.P."/>
            <person name="Lewis D."/>
            <person name="Nielsen P.H."/>
            <person name="Nielsen J.L."/>
        </authorList>
    </citation>
    <scope>NUCLEOTIDE SEQUENCE [LARGE SCALE GENOMIC DNA]</scope>
    <source>
        <strain evidence="2 3">SB3094</strain>
    </source>
</reference>
<organism evidence="2 3">
    <name type="scientific">Rhodococcus pyridinivorans SB3094</name>
    <dbReference type="NCBI Taxonomy" id="1435356"/>
    <lineage>
        <taxon>Bacteria</taxon>
        <taxon>Bacillati</taxon>
        <taxon>Actinomycetota</taxon>
        <taxon>Actinomycetes</taxon>
        <taxon>Mycobacteriales</taxon>
        <taxon>Nocardiaceae</taxon>
        <taxon>Rhodococcus</taxon>
    </lineage>
</organism>
<evidence type="ECO:0000313" key="2">
    <source>
        <dbReference type="EMBL" id="AHD23896.1"/>
    </source>
</evidence>
<proteinExistence type="predicted"/>
<dbReference type="KEGG" id="rpy:Y013_20985"/>
<feature type="region of interest" description="Disordered" evidence="1">
    <location>
        <begin position="1"/>
        <end position="33"/>
    </location>
</feature>
<accession>V9XKA7</accession>
<name>V9XKA7_9NOCA</name>
<evidence type="ECO:0000313" key="3">
    <source>
        <dbReference type="Proteomes" id="UP000018781"/>
    </source>
</evidence>
<protein>
    <submittedName>
        <fullName evidence="2">Uncharacterized protein</fullName>
    </submittedName>
</protein>
<evidence type="ECO:0000256" key="1">
    <source>
        <dbReference type="SAM" id="MobiDB-lite"/>
    </source>
</evidence>
<dbReference type="HOGENOM" id="CLU_3383520_0_0_11"/>